<reference evidence="2 3" key="1">
    <citation type="submission" date="2024-07" db="EMBL/GenBank/DDBJ databases">
        <title>Section-level genome sequencing and comparative genomics of Aspergillus sections Usti and Cavernicolus.</title>
        <authorList>
            <consortium name="Lawrence Berkeley National Laboratory"/>
            <person name="Nybo J.L."/>
            <person name="Vesth T.C."/>
            <person name="Theobald S."/>
            <person name="Frisvad J.C."/>
            <person name="Larsen T.O."/>
            <person name="Kjaerboelling I."/>
            <person name="Rothschild-Mancinelli K."/>
            <person name="Lyhne E.K."/>
            <person name="Kogle M.E."/>
            <person name="Barry K."/>
            <person name="Clum A."/>
            <person name="Na H."/>
            <person name="Ledsgaard L."/>
            <person name="Lin J."/>
            <person name="Lipzen A."/>
            <person name="Kuo A."/>
            <person name="Riley R."/>
            <person name="Mondo S."/>
            <person name="Labutti K."/>
            <person name="Haridas S."/>
            <person name="Pangalinan J."/>
            <person name="Salamov A.A."/>
            <person name="Simmons B.A."/>
            <person name="Magnuson J.K."/>
            <person name="Chen J."/>
            <person name="Drula E."/>
            <person name="Henrissat B."/>
            <person name="Wiebenga A."/>
            <person name="Lubbers R.J."/>
            <person name="Gomes A.C."/>
            <person name="Makela M.R."/>
            <person name="Stajich J."/>
            <person name="Grigoriev I.V."/>
            <person name="Mortensen U.H."/>
            <person name="De Vries R.P."/>
            <person name="Baker S.E."/>
            <person name="Andersen M.R."/>
        </authorList>
    </citation>
    <scope>NUCLEOTIDE SEQUENCE [LARGE SCALE GENOMIC DNA]</scope>
    <source>
        <strain evidence="2 3">CBS 209.92</strain>
    </source>
</reference>
<comment type="caution">
    <text evidence="2">The sequence shown here is derived from an EMBL/GenBank/DDBJ whole genome shotgun (WGS) entry which is preliminary data.</text>
</comment>
<name>A0ABR4G198_9EURO</name>
<sequence length="146" mass="17075">MCFNDPSSNDDDTGHSVRVVEYRTRSRSHRITFPPRFRRRCPSPPPCPLPPPRPKRTTTTTIIYSPRSSSPFPHSHYSPPPSPRESYTTITRRHVRTRQETIYPVGLHTECLPASRYVEYVEPCSDRRRLLGRAWEEGEVEYIPIR</sequence>
<dbReference type="Proteomes" id="UP001610563">
    <property type="component" value="Unassembled WGS sequence"/>
</dbReference>
<feature type="region of interest" description="Disordered" evidence="1">
    <location>
        <begin position="35"/>
        <end position="87"/>
    </location>
</feature>
<evidence type="ECO:0000256" key="1">
    <source>
        <dbReference type="SAM" id="MobiDB-lite"/>
    </source>
</evidence>
<feature type="compositionally biased region" description="Low complexity" evidence="1">
    <location>
        <begin position="57"/>
        <end position="77"/>
    </location>
</feature>
<evidence type="ECO:0000313" key="2">
    <source>
        <dbReference type="EMBL" id="KAL2789293.1"/>
    </source>
</evidence>
<evidence type="ECO:0000313" key="3">
    <source>
        <dbReference type="Proteomes" id="UP001610563"/>
    </source>
</evidence>
<keyword evidence="3" id="KW-1185">Reference proteome</keyword>
<feature type="compositionally biased region" description="Pro residues" evidence="1">
    <location>
        <begin position="42"/>
        <end position="52"/>
    </location>
</feature>
<protein>
    <submittedName>
        <fullName evidence="2">Uncharacterized protein</fullName>
    </submittedName>
</protein>
<gene>
    <name evidence="2" type="ORF">BJX66DRAFT_236383</name>
</gene>
<accession>A0ABR4G198</accession>
<dbReference type="EMBL" id="JBFTWV010000066">
    <property type="protein sequence ID" value="KAL2789293.1"/>
    <property type="molecule type" value="Genomic_DNA"/>
</dbReference>
<organism evidence="2 3">
    <name type="scientific">Aspergillus keveii</name>
    <dbReference type="NCBI Taxonomy" id="714993"/>
    <lineage>
        <taxon>Eukaryota</taxon>
        <taxon>Fungi</taxon>
        <taxon>Dikarya</taxon>
        <taxon>Ascomycota</taxon>
        <taxon>Pezizomycotina</taxon>
        <taxon>Eurotiomycetes</taxon>
        <taxon>Eurotiomycetidae</taxon>
        <taxon>Eurotiales</taxon>
        <taxon>Aspergillaceae</taxon>
        <taxon>Aspergillus</taxon>
        <taxon>Aspergillus subgen. Nidulantes</taxon>
    </lineage>
</organism>
<proteinExistence type="predicted"/>